<keyword evidence="5" id="KW-1185">Reference proteome</keyword>
<feature type="transmembrane region" description="Helical" evidence="3">
    <location>
        <begin position="136"/>
        <end position="158"/>
    </location>
</feature>
<keyword evidence="1" id="KW-0175">Coiled coil</keyword>
<evidence type="ECO:0000256" key="2">
    <source>
        <dbReference type="SAM" id="MobiDB-lite"/>
    </source>
</evidence>
<organism evidence="4 5">
    <name type="scientific">Phytophthora fragariaefolia</name>
    <dbReference type="NCBI Taxonomy" id="1490495"/>
    <lineage>
        <taxon>Eukaryota</taxon>
        <taxon>Sar</taxon>
        <taxon>Stramenopiles</taxon>
        <taxon>Oomycota</taxon>
        <taxon>Peronosporomycetes</taxon>
        <taxon>Peronosporales</taxon>
        <taxon>Peronosporaceae</taxon>
        <taxon>Phytophthora</taxon>
    </lineage>
</organism>
<feature type="transmembrane region" description="Helical" evidence="3">
    <location>
        <begin position="440"/>
        <end position="459"/>
    </location>
</feature>
<keyword evidence="3" id="KW-0812">Transmembrane</keyword>
<protein>
    <submittedName>
        <fullName evidence="4">Unnamed protein product</fullName>
    </submittedName>
</protein>
<dbReference type="EMBL" id="BSXT01000601">
    <property type="protein sequence ID" value="GMF30691.1"/>
    <property type="molecule type" value="Genomic_DNA"/>
</dbReference>
<evidence type="ECO:0000256" key="1">
    <source>
        <dbReference type="SAM" id="Coils"/>
    </source>
</evidence>
<evidence type="ECO:0000256" key="3">
    <source>
        <dbReference type="SAM" id="Phobius"/>
    </source>
</evidence>
<evidence type="ECO:0000313" key="4">
    <source>
        <dbReference type="EMBL" id="GMF30691.1"/>
    </source>
</evidence>
<proteinExistence type="predicted"/>
<feature type="compositionally biased region" description="Polar residues" evidence="2">
    <location>
        <begin position="539"/>
        <end position="548"/>
    </location>
</feature>
<feature type="transmembrane region" description="Helical" evidence="3">
    <location>
        <begin position="401"/>
        <end position="420"/>
    </location>
</feature>
<dbReference type="AlphaFoldDB" id="A0A9W6X473"/>
<sequence>MQTSATVAFKLSLFQTSQELSKSLDTIGKMSSKIAASGGTDVDALPLSKSNRQHPLRVFLNKAKRVWDSLQISHCGGRYSIERLLALEEYARSTSLARVMMVCLGTPLPTVVVVALQECVPLQDPSAGWGANYGFWIRAGVLAGVVAVGIAAFALYMVPGVALSNLQLVLLCIGQGVATQMNFPEAVIFTVDFFNSMYLATCMQNASSISTALMMMTLDITQSILELRRLHYRTDTIVSRLYQASGSIAGNGSILQAVESLCRDISKFEQQNRQGVIIESCLPHKVSAEVQTLLEMLKYVPGNGDRNVPRFCMVDLRNSFRSKIERARAHTSPQSILKFTRSMRKIEPSDAISVKPTRRATNDDTKRLTATTTPHKNILSETLEVLFTTECVVLTEYLESIIPVLYGNFILLVVHLPSARYHKDLVGITPESVGGTISNIFIYATLEFASFIFLIYMMMRNCRLRALYHLAFVLETQMLLVQELQSVGVGIALGLVLVSCLTLFPGEPFEYTTDNAEACTRPDKSQAFAAANDELREPNASSNPTDSTTEPRKQDQIAEIEKAAQRVKVQKLQELLGLEREKAQQLVQRAKQEALDAVETSGQLRCNYTGSNKSAWLDRAFFAIMFGLLVWVLWQDYSINLFSVAAHMFPREAEVVRQVFTAAWALLARVSALME</sequence>
<evidence type="ECO:0000313" key="5">
    <source>
        <dbReference type="Proteomes" id="UP001165121"/>
    </source>
</evidence>
<reference evidence="4" key="1">
    <citation type="submission" date="2023-04" db="EMBL/GenBank/DDBJ databases">
        <title>Phytophthora fragariaefolia NBRC 109709.</title>
        <authorList>
            <person name="Ichikawa N."/>
            <person name="Sato H."/>
            <person name="Tonouchi N."/>
        </authorList>
    </citation>
    <scope>NUCLEOTIDE SEQUENCE</scope>
    <source>
        <strain evidence="4">NBRC 109709</strain>
    </source>
</reference>
<feature type="transmembrane region" description="Helical" evidence="3">
    <location>
        <begin position="96"/>
        <end position="116"/>
    </location>
</feature>
<keyword evidence="3" id="KW-1133">Transmembrane helix</keyword>
<dbReference type="OrthoDB" id="108146at2759"/>
<gene>
    <name evidence="4" type="ORF">Pfra01_000684000</name>
</gene>
<name>A0A9W6X473_9STRA</name>
<comment type="caution">
    <text evidence="4">The sequence shown here is derived from an EMBL/GenBank/DDBJ whole genome shotgun (WGS) entry which is preliminary data.</text>
</comment>
<feature type="coiled-coil region" evidence="1">
    <location>
        <begin position="569"/>
        <end position="600"/>
    </location>
</feature>
<keyword evidence="3" id="KW-0472">Membrane</keyword>
<accession>A0A9W6X473</accession>
<feature type="region of interest" description="Disordered" evidence="2">
    <location>
        <begin position="532"/>
        <end position="554"/>
    </location>
</feature>
<feature type="transmembrane region" description="Helical" evidence="3">
    <location>
        <begin position="616"/>
        <end position="634"/>
    </location>
</feature>
<dbReference type="Proteomes" id="UP001165121">
    <property type="component" value="Unassembled WGS sequence"/>
</dbReference>